<keyword evidence="6 8" id="KW-0998">Cell outer membrane</keyword>
<keyword evidence="11" id="KW-1185">Reference proteome</keyword>
<evidence type="ECO:0000256" key="7">
    <source>
        <dbReference type="ARBA" id="ARBA00023288"/>
    </source>
</evidence>
<keyword evidence="3 8" id="KW-0573">Peptidoglycan synthesis</keyword>
<evidence type="ECO:0000256" key="2">
    <source>
        <dbReference type="ARBA" id="ARBA00022960"/>
    </source>
</evidence>
<organism evidence="10 11">
    <name type="scientific">Photobacterium aquimaris</name>
    <dbReference type="NCBI Taxonomy" id="512643"/>
    <lineage>
        <taxon>Bacteria</taxon>
        <taxon>Pseudomonadati</taxon>
        <taxon>Pseudomonadota</taxon>
        <taxon>Gammaproteobacteria</taxon>
        <taxon>Vibrionales</taxon>
        <taxon>Vibrionaceae</taxon>
        <taxon>Photobacterium</taxon>
    </lineage>
</organism>
<feature type="chain" id="PRO_5012961159" description="Penicillin-binding protein activator LpoA" evidence="9">
    <location>
        <begin position="26"/>
        <end position="625"/>
    </location>
</feature>
<dbReference type="Gene3D" id="1.25.40.10">
    <property type="entry name" value="Tetratricopeptide repeat domain"/>
    <property type="match status" value="1"/>
</dbReference>
<dbReference type="GO" id="GO:0008360">
    <property type="term" value="P:regulation of cell shape"/>
    <property type="evidence" value="ECO:0007669"/>
    <property type="project" value="UniProtKB-KW"/>
</dbReference>
<keyword evidence="2 8" id="KW-0133">Cell shape</keyword>
<proteinExistence type="inferred from homology"/>
<dbReference type="PANTHER" id="PTHR38038:SF1">
    <property type="entry name" value="PENICILLIN-BINDING PROTEIN ACTIVATOR LPOA"/>
    <property type="match status" value="1"/>
</dbReference>
<dbReference type="PANTHER" id="PTHR38038">
    <property type="entry name" value="PENICILLIN-BINDING PROTEIN ACTIVATOR LPOA"/>
    <property type="match status" value="1"/>
</dbReference>
<evidence type="ECO:0000256" key="5">
    <source>
        <dbReference type="ARBA" id="ARBA00023139"/>
    </source>
</evidence>
<keyword evidence="5 8" id="KW-0564">Palmitate</keyword>
<evidence type="ECO:0000256" key="4">
    <source>
        <dbReference type="ARBA" id="ARBA00023136"/>
    </source>
</evidence>
<dbReference type="PROSITE" id="PS51257">
    <property type="entry name" value="PROKAR_LIPOPROTEIN"/>
    <property type="match status" value="1"/>
</dbReference>
<comment type="function">
    <text evidence="8">Regulator of peptidoglycan synthesis that is essential for the function of penicillin-binding protein 1A (PBP1a).</text>
</comment>
<evidence type="ECO:0000256" key="9">
    <source>
        <dbReference type="SAM" id="SignalP"/>
    </source>
</evidence>
<keyword evidence="4 8" id="KW-0472">Membrane</keyword>
<comment type="subcellular location">
    <subcellularLocation>
        <location evidence="8">Cell outer membrane</location>
        <topology evidence="8">Lipid-anchor</topology>
        <orientation evidence="8">Periplasmic side</orientation>
    </subcellularLocation>
</comment>
<dbReference type="Proteomes" id="UP000196485">
    <property type="component" value="Unassembled WGS sequence"/>
</dbReference>
<evidence type="ECO:0000256" key="6">
    <source>
        <dbReference type="ARBA" id="ARBA00023237"/>
    </source>
</evidence>
<dbReference type="HAMAP" id="MF_01890">
    <property type="entry name" value="LpoA"/>
    <property type="match status" value="1"/>
</dbReference>
<name>A0A1Y6L0Q9_9GAMM</name>
<dbReference type="Pfam" id="PF04348">
    <property type="entry name" value="LppC"/>
    <property type="match status" value="1"/>
</dbReference>
<dbReference type="GO" id="GO:0031241">
    <property type="term" value="C:periplasmic side of cell outer membrane"/>
    <property type="evidence" value="ECO:0007669"/>
    <property type="project" value="UniProtKB-UniRule"/>
</dbReference>
<dbReference type="InterPro" id="IPR007443">
    <property type="entry name" value="LpoA"/>
</dbReference>
<keyword evidence="1 8" id="KW-0732">Signal</keyword>
<feature type="signal peptide" evidence="9">
    <location>
        <begin position="1"/>
        <end position="25"/>
    </location>
</feature>
<evidence type="ECO:0000313" key="10">
    <source>
        <dbReference type="EMBL" id="SMY17216.1"/>
    </source>
</evidence>
<accession>A0A1Y6L0Q9</accession>
<dbReference type="Gene3D" id="1.25.40.650">
    <property type="match status" value="1"/>
</dbReference>
<dbReference type="InterPro" id="IPR028082">
    <property type="entry name" value="Peripla_BP_I"/>
</dbReference>
<dbReference type="Gene3D" id="3.40.50.2300">
    <property type="match status" value="2"/>
</dbReference>
<evidence type="ECO:0000256" key="1">
    <source>
        <dbReference type="ARBA" id="ARBA00022729"/>
    </source>
</evidence>
<evidence type="ECO:0000256" key="8">
    <source>
        <dbReference type="HAMAP-Rule" id="MF_01890"/>
    </source>
</evidence>
<dbReference type="AlphaFoldDB" id="A0A1Y6L0Q9"/>
<evidence type="ECO:0000256" key="3">
    <source>
        <dbReference type="ARBA" id="ARBA00022984"/>
    </source>
</evidence>
<dbReference type="SUPFAM" id="SSF53822">
    <property type="entry name" value="Periplasmic binding protein-like I"/>
    <property type="match status" value="1"/>
</dbReference>
<dbReference type="RefSeq" id="WP_087821150.1">
    <property type="nucleotide sequence ID" value="NZ_FYAH01000004.1"/>
</dbReference>
<dbReference type="GO" id="GO:0009252">
    <property type="term" value="P:peptidoglycan biosynthetic process"/>
    <property type="evidence" value="ECO:0007669"/>
    <property type="project" value="UniProtKB-UniRule"/>
</dbReference>
<evidence type="ECO:0000313" key="11">
    <source>
        <dbReference type="Proteomes" id="UP000196485"/>
    </source>
</evidence>
<dbReference type="CDD" id="cd06339">
    <property type="entry name" value="PBP1_YraM_LppC_lipoprotein-like"/>
    <property type="match status" value="1"/>
</dbReference>
<sequence>MPNFTHKRKSVSRLMAPVALAVALAGCSTPNLYNQQVPLTDITAVAAQSSAAYLSKVNTSDGAERINWEIMAVKAMILENKWQQADQWIAKLSQQSMNPTQIAEWQLARAMVREHQGQPQAALNSLNFQPSWQLTKSQYQRYYTLRANLLEQLNHPFQAARERTKLDYYLDQSQKAANWQQVWHDLSGYTNAQLGSVKLTDNDSVLKGWVELAMLKNSATMQPMQLKQALEQWLHRHPYHPANQYLPAELKALIDMKAVKLDNIALLLPLSGRFAAQGKAVRDGFINSMMDDKGRDTNNELNIYDTEAQSMPDIMAQLQHNGTQFVVGPLRKNIITEFQQDNTTHINMLALNMPPQISNNKPNACYFALSPEQEAQQAAERIYAQGHRNPAILVPSNGFGQRVAQAFNQQWLQLDNQPALIVNFGSRAQIPQQIKQAFTTGAGSHVDAIYMVASRNEVMMLKPFIEASMPPSGDPAQIYASSRSNPDNHNGNRELRGIEVSDIPLLINPQPGYMERFNQLWPNQGNTSIRLHAFGMDAYLIAKKLPEMRANSHYSVQGETGDLSVNNQCVVQREIDWGKFSSHGITPLTATHMPTAPISNTSSAASNTSSAADNINLINGESSAQ</sequence>
<dbReference type="GO" id="GO:0030234">
    <property type="term" value="F:enzyme regulator activity"/>
    <property type="evidence" value="ECO:0007669"/>
    <property type="project" value="UniProtKB-UniRule"/>
</dbReference>
<reference evidence="11" key="1">
    <citation type="submission" date="2017-06" db="EMBL/GenBank/DDBJ databases">
        <authorList>
            <person name="Rodrigo-Torres L."/>
            <person name="Arahal R. D."/>
            <person name="Lucena T."/>
        </authorList>
    </citation>
    <scope>NUCLEOTIDE SEQUENCE [LARGE SCALE GENOMIC DNA]</scope>
    <source>
        <strain evidence="11">type strain: CECT 9192</strain>
    </source>
</reference>
<dbReference type="InterPro" id="IPR011990">
    <property type="entry name" value="TPR-like_helical_dom_sf"/>
</dbReference>
<comment type="subunit">
    <text evidence="8">Interacts with PBP1a.</text>
</comment>
<dbReference type="EMBL" id="FYAH01000004">
    <property type="protein sequence ID" value="SMY17216.1"/>
    <property type="molecule type" value="Genomic_DNA"/>
</dbReference>
<comment type="similarity">
    <text evidence="8">Belongs to the LpoA family.</text>
</comment>
<gene>
    <name evidence="8 10" type="primary">lpoA</name>
    <name evidence="10" type="ORF">PAQU9191_02494</name>
</gene>
<keyword evidence="7 8" id="KW-0449">Lipoprotein</keyword>
<protein>
    <recommendedName>
        <fullName evidence="8">Penicillin-binding protein activator LpoA</fullName>
        <shortName evidence="8">PBP activator LpoA</shortName>
    </recommendedName>
</protein>